<sequence>MPLVLKVVNCTSEDESFMYKLFVSTRIQEFTLLHLSEKQIQSLLKMQYDAQKNSFHTRFPNATYEMIYLEGVRIGRMITDKKRHCIHLVDISLLPEYRGKGYGTEIIKTIQKVAIMERMDVTLYVLQGNPAQNLYERCGFYVIEKVDPYLAMRFDVVQK</sequence>
<keyword evidence="2" id="KW-0808">Transferase</keyword>
<dbReference type="CDD" id="cd04301">
    <property type="entry name" value="NAT_SF"/>
    <property type="match status" value="1"/>
</dbReference>
<dbReference type="SUPFAM" id="SSF55729">
    <property type="entry name" value="Acyl-CoA N-acyltransferases (Nat)"/>
    <property type="match status" value="1"/>
</dbReference>
<organism evidence="2 3">
    <name type="scientific">Lysinibacillus telephonicus</name>
    <dbReference type="NCBI Taxonomy" id="1714840"/>
    <lineage>
        <taxon>Bacteria</taxon>
        <taxon>Bacillati</taxon>
        <taxon>Bacillota</taxon>
        <taxon>Bacilli</taxon>
        <taxon>Bacillales</taxon>
        <taxon>Bacillaceae</taxon>
        <taxon>Lysinibacillus</taxon>
    </lineage>
</organism>
<evidence type="ECO:0000313" key="2">
    <source>
        <dbReference type="EMBL" id="RTQ90569.1"/>
    </source>
</evidence>
<gene>
    <name evidence="2" type="ORF">EKG35_14665</name>
</gene>
<comment type="caution">
    <text evidence="2">The sequence shown here is derived from an EMBL/GenBank/DDBJ whole genome shotgun (WGS) entry which is preliminary data.</text>
</comment>
<dbReference type="InterPro" id="IPR000182">
    <property type="entry name" value="GNAT_dom"/>
</dbReference>
<keyword evidence="3" id="KW-1185">Reference proteome</keyword>
<dbReference type="GO" id="GO:0016747">
    <property type="term" value="F:acyltransferase activity, transferring groups other than amino-acyl groups"/>
    <property type="evidence" value="ECO:0007669"/>
    <property type="project" value="InterPro"/>
</dbReference>
<dbReference type="PROSITE" id="PS51186">
    <property type="entry name" value="GNAT"/>
    <property type="match status" value="1"/>
</dbReference>
<dbReference type="EMBL" id="RXNR01000048">
    <property type="protein sequence ID" value="RTQ90569.1"/>
    <property type="molecule type" value="Genomic_DNA"/>
</dbReference>
<name>A0A3S0JT19_9BACI</name>
<feature type="domain" description="N-acetyltransferase" evidence="1">
    <location>
        <begin position="25"/>
        <end position="157"/>
    </location>
</feature>
<dbReference type="AlphaFoldDB" id="A0A3S0JT19"/>
<dbReference type="InterPro" id="IPR016181">
    <property type="entry name" value="Acyl_CoA_acyltransferase"/>
</dbReference>
<dbReference type="Gene3D" id="3.40.630.30">
    <property type="match status" value="1"/>
</dbReference>
<dbReference type="Pfam" id="PF00583">
    <property type="entry name" value="Acetyltransf_1"/>
    <property type="match status" value="1"/>
</dbReference>
<dbReference type="OrthoDB" id="156739at2"/>
<evidence type="ECO:0000313" key="3">
    <source>
        <dbReference type="Proteomes" id="UP000276349"/>
    </source>
</evidence>
<reference evidence="2 3" key="1">
    <citation type="submission" date="2018-12" db="EMBL/GenBank/DDBJ databases">
        <authorList>
            <person name="Yu L."/>
        </authorList>
    </citation>
    <scope>NUCLEOTIDE SEQUENCE [LARGE SCALE GENOMIC DNA]</scope>
    <source>
        <strain evidence="2 3">S5H2222</strain>
    </source>
</reference>
<proteinExistence type="predicted"/>
<accession>A0A3S0JT19</accession>
<evidence type="ECO:0000259" key="1">
    <source>
        <dbReference type="PROSITE" id="PS51186"/>
    </source>
</evidence>
<protein>
    <submittedName>
        <fullName evidence="2">GNAT family N-acetyltransferase</fullName>
    </submittedName>
</protein>
<dbReference type="Proteomes" id="UP000276349">
    <property type="component" value="Unassembled WGS sequence"/>
</dbReference>